<sequence>MADSVPEEDGISSPTFQDLDLSPEYRTGDQPLESFYIPVLQRASSYDRAAGYFDSKSLQYAAQGIAGLITNGGTMRLLTAPRLQSADIEALTDATTEPEELEILGDSLSKVLFEDEYAEYLRTDRCRCLAWMITEGLLDVRIAYMPDADDCNPFQHYHEKIGIVSDHAGNQVAFTGSINETGAAWTANYESFDVFRSWCGGEEARVQRKADAFERLWNNHDPKVTVRRLPDAVREGFEEVSPETVDGKPALDMFFSEEGEGPSPTVREQDERELWTHQQDAIEWWRDHDYTGIFAMATGAGKTLTALRAARLQADIRLTIITVPSKVLLDQWRDEIEAVFGPETRIQECSGRTNWRESILQLVDPYRVGTLQSVHNLPRTVLLTTIHTAASDPFRKAVQYIPPDNLQIIIDEVHNAGAPTFQKALEIDAGRRIGLSATPDRQWDEEGTEAIYEYFGGHEPFSFTTSDAIENGYLTPYEYHPLICELTAQEYEKYAELSAEINTLAARVHSDEDVPRRVLDQYEKLLRDRAHIKKTAKLKPAEFGRFLESSHPTPAIVFCEDTEQLEDLEAELGNRDLSYGVYISNREDEQADAMYRFENGLIDYLLAIKCLDEGIDVPDAPTAAIIASSRNEREFIQRRGRVLRQSESKERAVIYDMFVLPGPNAPKDDDQARRLIEQELDRAKVLMRAAENRDAVEQQLAEELDTYGSGYRYLAYV</sequence>
<feature type="domain" description="Helicase ATP-binding" evidence="7">
    <location>
        <begin position="292"/>
        <end position="457"/>
    </location>
</feature>
<keyword evidence="1" id="KW-0547">Nucleotide-binding</keyword>
<evidence type="ECO:0000256" key="2">
    <source>
        <dbReference type="ARBA" id="ARBA00022801"/>
    </source>
</evidence>
<dbReference type="Proteomes" id="UP000546257">
    <property type="component" value="Unassembled WGS sequence"/>
</dbReference>
<evidence type="ECO:0000259" key="8">
    <source>
        <dbReference type="PROSITE" id="PS51194"/>
    </source>
</evidence>
<dbReference type="AlphaFoldDB" id="A0A7J9SFA6"/>
<dbReference type="GO" id="GO:0004386">
    <property type="term" value="F:helicase activity"/>
    <property type="evidence" value="ECO:0007669"/>
    <property type="project" value="UniProtKB-KW"/>
</dbReference>
<dbReference type="RefSeq" id="WP_185191441.1">
    <property type="nucleotide sequence ID" value="NZ_JACKXD010000001.1"/>
</dbReference>
<reference evidence="9 10" key="1">
    <citation type="submission" date="2020-08" db="EMBL/GenBank/DDBJ databases">
        <authorList>
            <person name="Seo M.-J."/>
        </authorList>
    </citation>
    <scope>NUCLEOTIDE SEQUENCE [LARGE SCALE GENOMIC DNA]</scope>
    <source>
        <strain evidence="9 10">MBLA0160</strain>
    </source>
</reference>
<dbReference type="InterPro" id="IPR001650">
    <property type="entry name" value="Helicase_C-like"/>
</dbReference>
<evidence type="ECO:0000256" key="3">
    <source>
        <dbReference type="ARBA" id="ARBA00022806"/>
    </source>
</evidence>
<dbReference type="InterPro" id="IPR014001">
    <property type="entry name" value="Helicase_ATP-bd"/>
</dbReference>
<organism evidence="9 10">
    <name type="scientific">Halobellus ruber</name>
    <dbReference type="NCBI Taxonomy" id="2761102"/>
    <lineage>
        <taxon>Archaea</taxon>
        <taxon>Methanobacteriati</taxon>
        <taxon>Methanobacteriota</taxon>
        <taxon>Stenosarchaea group</taxon>
        <taxon>Halobacteria</taxon>
        <taxon>Halobacteriales</taxon>
        <taxon>Haloferacaceae</taxon>
        <taxon>Halobellus</taxon>
    </lineage>
</organism>
<proteinExistence type="predicted"/>
<keyword evidence="4" id="KW-0067">ATP-binding</keyword>
<dbReference type="GO" id="GO:0003677">
    <property type="term" value="F:DNA binding"/>
    <property type="evidence" value="ECO:0007669"/>
    <property type="project" value="InterPro"/>
</dbReference>
<evidence type="ECO:0000256" key="5">
    <source>
        <dbReference type="SAM" id="Coils"/>
    </source>
</evidence>
<dbReference type="PANTHER" id="PTHR11274">
    <property type="entry name" value="RAD25/XP-B DNA REPAIR HELICASE"/>
    <property type="match status" value="1"/>
</dbReference>
<evidence type="ECO:0000259" key="7">
    <source>
        <dbReference type="PROSITE" id="PS51192"/>
    </source>
</evidence>
<comment type="caution">
    <text evidence="9">The sequence shown here is derived from an EMBL/GenBank/DDBJ whole genome shotgun (WGS) entry which is preliminary data.</text>
</comment>
<evidence type="ECO:0000313" key="9">
    <source>
        <dbReference type="EMBL" id="MBB6645063.1"/>
    </source>
</evidence>
<dbReference type="CDD" id="cd17926">
    <property type="entry name" value="DEXHc_RE"/>
    <property type="match status" value="1"/>
</dbReference>
<dbReference type="Pfam" id="PF00271">
    <property type="entry name" value="Helicase_C"/>
    <property type="match status" value="1"/>
</dbReference>
<dbReference type="InterPro" id="IPR027417">
    <property type="entry name" value="P-loop_NTPase"/>
</dbReference>
<accession>A0A7J9SFA6</accession>
<dbReference type="SMART" id="SM00490">
    <property type="entry name" value="HELICc"/>
    <property type="match status" value="1"/>
</dbReference>
<feature type="region of interest" description="Disordered" evidence="6">
    <location>
        <begin position="1"/>
        <end position="24"/>
    </location>
</feature>
<dbReference type="SUPFAM" id="SSF52540">
    <property type="entry name" value="P-loop containing nucleoside triphosphate hydrolases"/>
    <property type="match status" value="1"/>
</dbReference>
<feature type="compositionally biased region" description="Acidic residues" evidence="6">
    <location>
        <begin position="1"/>
        <end position="10"/>
    </location>
</feature>
<dbReference type="InterPro" id="IPR050615">
    <property type="entry name" value="ATP-dep_DNA_Helicase"/>
</dbReference>
<dbReference type="Gene3D" id="3.30.870.10">
    <property type="entry name" value="Endonuclease Chain A"/>
    <property type="match status" value="1"/>
</dbReference>
<dbReference type="Gene3D" id="3.40.50.300">
    <property type="entry name" value="P-loop containing nucleotide triphosphate hydrolases"/>
    <property type="match status" value="2"/>
</dbReference>
<feature type="domain" description="Helicase C-terminal" evidence="8">
    <location>
        <begin position="518"/>
        <end position="704"/>
    </location>
</feature>
<keyword evidence="3 9" id="KW-0347">Helicase</keyword>
<evidence type="ECO:0000313" key="10">
    <source>
        <dbReference type="Proteomes" id="UP000546257"/>
    </source>
</evidence>
<dbReference type="EMBL" id="JACKXD010000001">
    <property type="protein sequence ID" value="MBB6645063.1"/>
    <property type="molecule type" value="Genomic_DNA"/>
</dbReference>
<dbReference type="GO" id="GO:0140097">
    <property type="term" value="F:catalytic activity, acting on DNA"/>
    <property type="evidence" value="ECO:0007669"/>
    <property type="project" value="UniProtKB-ARBA"/>
</dbReference>
<dbReference type="GO" id="GO:0005524">
    <property type="term" value="F:ATP binding"/>
    <property type="evidence" value="ECO:0007669"/>
    <property type="project" value="UniProtKB-KW"/>
</dbReference>
<protein>
    <submittedName>
        <fullName evidence="9">DEAD/DEAH box helicase family protein</fullName>
    </submittedName>
</protein>
<name>A0A7J9SFA6_9EURY</name>
<dbReference type="Pfam" id="PF04851">
    <property type="entry name" value="ResIII"/>
    <property type="match status" value="1"/>
</dbReference>
<dbReference type="InterPro" id="IPR006935">
    <property type="entry name" value="Helicase/UvrB_N"/>
</dbReference>
<keyword evidence="5" id="KW-0175">Coiled coil</keyword>
<dbReference type="PROSITE" id="PS51192">
    <property type="entry name" value="HELICASE_ATP_BIND_1"/>
    <property type="match status" value="1"/>
</dbReference>
<feature type="coiled-coil region" evidence="5">
    <location>
        <begin position="673"/>
        <end position="706"/>
    </location>
</feature>
<dbReference type="PROSITE" id="PS51194">
    <property type="entry name" value="HELICASE_CTER"/>
    <property type="match status" value="1"/>
</dbReference>
<evidence type="ECO:0000256" key="6">
    <source>
        <dbReference type="SAM" id="MobiDB-lite"/>
    </source>
</evidence>
<dbReference type="SMART" id="SM00487">
    <property type="entry name" value="DEXDc"/>
    <property type="match status" value="1"/>
</dbReference>
<keyword evidence="10" id="KW-1185">Reference proteome</keyword>
<dbReference type="PANTHER" id="PTHR11274:SF0">
    <property type="entry name" value="GENERAL TRANSCRIPTION AND DNA REPAIR FACTOR IIH HELICASE SUBUNIT XPB"/>
    <property type="match status" value="1"/>
</dbReference>
<dbReference type="GO" id="GO:0016787">
    <property type="term" value="F:hydrolase activity"/>
    <property type="evidence" value="ECO:0007669"/>
    <property type="project" value="UniProtKB-KW"/>
</dbReference>
<dbReference type="CDD" id="cd09179">
    <property type="entry name" value="PLDc_N_DEXD_a"/>
    <property type="match status" value="1"/>
</dbReference>
<evidence type="ECO:0000256" key="1">
    <source>
        <dbReference type="ARBA" id="ARBA00022741"/>
    </source>
</evidence>
<gene>
    <name evidence="9" type="ORF">H5V44_01890</name>
</gene>
<evidence type="ECO:0000256" key="4">
    <source>
        <dbReference type="ARBA" id="ARBA00022840"/>
    </source>
</evidence>
<keyword evidence="2" id="KW-0378">Hydrolase</keyword>